<dbReference type="PROSITE" id="PS50102">
    <property type="entry name" value="RRM"/>
    <property type="match status" value="1"/>
</dbReference>
<dbReference type="GO" id="GO:0070935">
    <property type="term" value="P:3'-UTR-mediated mRNA stabilization"/>
    <property type="evidence" value="ECO:0007669"/>
    <property type="project" value="TreeGrafter"/>
</dbReference>
<evidence type="ECO:0000313" key="4">
    <source>
        <dbReference type="Proteomes" id="UP000887565"/>
    </source>
</evidence>
<dbReference type="SUPFAM" id="SSF54928">
    <property type="entry name" value="RNA-binding domain, RBD"/>
    <property type="match status" value="1"/>
</dbReference>
<dbReference type="InterPro" id="IPR035979">
    <property type="entry name" value="RBD_domain_sf"/>
</dbReference>
<dbReference type="Gene3D" id="3.30.70.330">
    <property type="match status" value="1"/>
</dbReference>
<evidence type="ECO:0000313" key="5">
    <source>
        <dbReference type="WBParaSite" id="nRc.2.0.1.t45290-RA"/>
    </source>
</evidence>
<dbReference type="InterPro" id="IPR000504">
    <property type="entry name" value="RRM_dom"/>
</dbReference>
<dbReference type="Proteomes" id="UP000887565">
    <property type="component" value="Unplaced"/>
</dbReference>
<dbReference type="Pfam" id="PF00076">
    <property type="entry name" value="RRM_1"/>
    <property type="match status" value="1"/>
</dbReference>
<dbReference type="PANTHER" id="PTHR11176:SF57">
    <property type="entry name" value="PROTEIN BOULE"/>
    <property type="match status" value="1"/>
</dbReference>
<dbReference type="InterPro" id="IPR034988">
    <property type="entry name" value="DAZ_BOULE_RRM"/>
</dbReference>
<evidence type="ECO:0000259" key="3">
    <source>
        <dbReference type="PROSITE" id="PS50102"/>
    </source>
</evidence>
<dbReference type="GO" id="GO:0005737">
    <property type="term" value="C:cytoplasm"/>
    <property type="evidence" value="ECO:0007669"/>
    <property type="project" value="TreeGrafter"/>
</dbReference>
<accession>A0A915L682</accession>
<organism evidence="4 5">
    <name type="scientific">Romanomermis culicivorax</name>
    <name type="common">Nematode worm</name>
    <dbReference type="NCBI Taxonomy" id="13658"/>
    <lineage>
        <taxon>Eukaryota</taxon>
        <taxon>Metazoa</taxon>
        <taxon>Ecdysozoa</taxon>
        <taxon>Nematoda</taxon>
        <taxon>Enoplea</taxon>
        <taxon>Dorylaimia</taxon>
        <taxon>Mermithida</taxon>
        <taxon>Mermithoidea</taxon>
        <taxon>Mermithidae</taxon>
        <taxon>Romanomermis</taxon>
    </lineage>
</organism>
<feature type="domain" description="RRM" evidence="3">
    <location>
        <begin position="167"/>
        <end position="254"/>
    </location>
</feature>
<evidence type="ECO:0000256" key="1">
    <source>
        <dbReference type="ARBA" id="ARBA00022884"/>
    </source>
</evidence>
<protein>
    <submittedName>
        <fullName evidence="5">RRM domain-containing protein</fullName>
    </submittedName>
</protein>
<dbReference type="GO" id="GO:0045948">
    <property type="term" value="P:positive regulation of translational initiation"/>
    <property type="evidence" value="ECO:0007669"/>
    <property type="project" value="TreeGrafter"/>
</dbReference>
<proteinExistence type="predicted"/>
<reference evidence="5" key="1">
    <citation type="submission" date="2022-11" db="UniProtKB">
        <authorList>
            <consortium name="WormBaseParasite"/>
        </authorList>
    </citation>
    <scope>IDENTIFICATION</scope>
</reference>
<dbReference type="GO" id="GO:0008494">
    <property type="term" value="F:translation activator activity"/>
    <property type="evidence" value="ECO:0007669"/>
    <property type="project" value="TreeGrafter"/>
</dbReference>
<dbReference type="SMART" id="SM00360">
    <property type="entry name" value="RRM"/>
    <property type="match status" value="1"/>
</dbReference>
<sequence>MPIVFEHIGYFDLGDGRRSTTRYYNVSPFCLTNSRPYEFLHFNNIRPSFNFFISITNKGWRWPRRNFSDAGLGLGYSSCARQRNFGVAAAIRKNSLNSNNNNNNINRMSQIAAGTPDTSRNSSTLSCASITTSNGALSSVCVANTIPPNATLTSVVSTPRVGVEFKDRIFVGGFPPGTTDMELRNFFSKFGSVREAKIIRDHMGTSKGYGFITYETEEEARRVRDSCGGFVNGENPDELLDFKGRKLNVGPAIRKASNKTQNLDVIPQGAVLLASNGTPFIVQNGITLCATPDAYTVAHPTIGNSIPVFLPHQFVLAAPPAQYVMPSASMQQHPAIQSAPVNAASCPMIQAQDSCANQHFAQNQNYSTSGQIMSALNSQMKAIELSSQSVGSSSRIMSANDYCSNLRAAAYNYQYENLDGTTYVQQGMPNAGGAVHVQHGNVLTPPPTPITMQYK</sequence>
<dbReference type="AlphaFoldDB" id="A0A915L682"/>
<dbReference type="GO" id="GO:0003730">
    <property type="term" value="F:mRNA 3'-UTR binding"/>
    <property type="evidence" value="ECO:0007669"/>
    <property type="project" value="TreeGrafter"/>
</dbReference>
<dbReference type="CDD" id="cd12412">
    <property type="entry name" value="RRM_DAZL_BOULE"/>
    <property type="match status" value="1"/>
</dbReference>
<keyword evidence="4" id="KW-1185">Reference proteome</keyword>
<keyword evidence="1 2" id="KW-0694">RNA-binding</keyword>
<name>A0A915L682_ROMCU</name>
<dbReference type="WBParaSite" id="nRc.2.0.1.t45290-RA">
    <property type="protein sequence ID" value="nRc.2.0.1.t45290-RA"/>
    <property type="gene ID" value="nRc.2.0.1.g45290"/>
</dbReference>
<evidence type="ECO:0000256" key="2">
    <source>
        <dbReference type="PROSITE-ProRule" id="PRU00176"/>
    </source>
</evidence>
<dbReference type="PANTHER" id="PTHR11176">
    <property type="entry name" value="BOULE-RELATED"/>
    <property type="match status" value="1"/>
</dbReference>
<dbReference type="InterPro" id="IPR012677">
    <property type="entry name" value="Nucleotide-bd_a/b_plait_sf"/>
</dbReference>